<dbReference type="EMBL" id="CP012747">
    <property type="protein sequence ID" value="ALL66424.1"/>
    <property type="molecule type" value="Genomic_DNA"/>
</dbReference>
<protein>
    <submittedName>
        <fullName evidence="1">Uncharacterized protein</fullName>
    </submittedName>
</protein>
<proteinExistence type="predicted"/>
<sequence>MAFDAARSRIECSYGCFVFKRGRSLPFYYSLYCCRKLDVCKRFAALSRPRA</sequence>
<reference evidence="1 2" key="1">
    <citation type="journal article" date="2014" name="Genome Announc.">
        <title>Draft Genome Sequence of the Haloacid-Degrading Burkholderia caribensis Strain MBA4.</title>
        <authorList>
            <person name="Pan Y."/>
            <person name="Kong K.F."/>
            <person name="Tsang J.S."/>
        </authorList>
    </citation>
    <scope>NUCLEOTIDE SEQUENCE [LARGE SCALE GENOMIC DNA]</scope>
    <source>
        <strain evidence="1 2">MBA4</strain>
    </source>
</reference>
<dbReference type="KEGG" id="bcai:K788_0008634"/>
<dbReference type="AlphaFoldDB" id="A0A0P0RDK8"/>
<dbReference type="Proteomes" id="UP000019146">
    <property type="component" value="Chromosome 2"/>
</dbReference>
<name>A0A0P0RDK8_9BURK</name>
<organism evidence="1 2">
    <name type="scientific">Paraburkholderia caribensis MBA4</name>
    <dbReference type="NCBI Taxonomy" id="1323664"/>
    <lineage>
        <taxon>Bacteria</taxon>
        <taxon>Pseudomonadati</taxon>
        <taxon>Pseudomonadota</taxon>
        <taxon>Betaproteobacteria</taxon>
        <taxon>Burkholderiales</taxon>
        <taxon>Burkholderiaceae</taxon>
        <taxon>Paraburkholderia</taxon>
    </lineage>
</organism>
<accession>A0A0P0RDK8</accession>
<gene>
    <name evidence="1" type="ORF">K788_0008634</name>
</gene>
<evidence type="ECO:0000313" key="2">
    <source>
        <dbReference type="Proteomes" id="UP000019146"/>
    </source>
</evidence>
<evidence type="ECO:0000313" key="1">
    <source>
        <dbReference type="EMBL" id="ALL66424.1"/>
    </source>
</evidence>